<dbReference type="SUPFAM" id="SSF55874">
    <property type="entry name" value="ATPase domain of HSP90 chaperone/DNA topoisomerase II/histidine kinase"/>
    <property type="match status" value="1"/>
</dbReference>
<dbReference type="AlphaFoldDB" id="A0A268NYI8"/>
<keyword evidence="7" id="KW-0067">ATP-binding</keyword>
<evidence type="ECO:0000259" key="10">
    <source>
        <dbReference type="PROSITE" id="PS50109"/>
    </source>
</evidence>
<dbReference type="Gene3D" id="3.30.565.10">
    <property type="entry name" value="Histidine kinase-like ATPase, C-terminal domain"/>
    <property type="match status" value="1"/>
</dbReference>
<keyword evidence="4" id="KW-0808">Transferase</keyword>
<evidence type="ECO:0000256" key="9">
    <source>
        <dbReference type="SAM" id="Phobius"/>
    </source>
</evidence>
<dbReference type="InterPro" id="IPR004358">
    <property type="entry name" value="Sig_transdc_His_kin-like_C"/>
</dbReference>
<keyword evidence="9" id="KW-0472">Membrane</keyword>
<evidence type="ECO:0000313" key="11">
    <source>
        <dbReference type="EMBL" id="PAE88339.1"/>
    </source>
</evidence>
<dbReference type="GO" id="GO:0000160">
    <property type="term" value="P:phosphorelay signal transduction system"/>
    <property type="evidence" value="ECO:0007669"/>
    <property type="project" value="UniProtKB-KW"/>
</dbReference>
<dbReference type="InterPro" id="IPR005467">
    <property type="entry name" value="His_kinase_dom"/>
</dbReference>
<evidence type="ECO:0000256" key="3">
    <source>
        <dbReference type="ARBA" id="ARBA00022553"/>
    </source>
</evidence>
<dbReference type="PANTHER" id="PTHR44936">
    <property type="entry name" value="SENSOR PROTEIN CREC"/>
    <property type="match status" value="1"/>
</dbReference>
<protein>
    <recommendedName>
        <fullName evidence="2">histidine kinase</fullName>
        <ecNumber evidence="2">2.7.13.3</ecNumber>
    </recommendedName>
</protein>
<dbReference type="CDD" id="cd00075">
    <property type="entry name" value="HATPase"/>
    <property type="match status" value="1"/>
</dbReference>
<dbReference type="InterPro" id="IPR050980">
    <property type="entry name" value="2C_sensor_his_kinase"/>
</dbReference>
<keyword evidence="3" id="KW-0597">Phosphoprotein</keyword>
<dbReference type="GO" id="GO:0005524">
    <property type="term" value="F:ATP binding"/>
    <property type="evidence" value="ECO:0007669"/>
    <property type="project" value="UniProtKB-KW"/>
</dbReference>
<comment type="catalytic activity">
    <reaction evidence="1">
        <text>ATP + protein L-histidine = ADP + protein N-phospho-L-histidine.</text>
        <dbReference type="EC" id="2.7.13.3"/>
    </reaction>
</comment>
<dbReference type="EMBL" id="NPCC01000017">
    <property type="protein sequence ID" value="PAE88339.1"/>
    <property type="molecule type" value="Genomic_DNA"/>
</dbReference>
<evidence type="ECO:0000256" key="7">
    <source>
        <dbReference type="ARBA" id="ARBA00022840"/>
    </source>
</evidence>
<accession>A0A268NYI8</accession>
<keyword evidence="8" id="KW-0902">Two-component regulatory system</keyword>
<keyword evidence="5" id="KW-0547">Nucleotide-binding</keyword>
<evidence type="ECO:0000256" key="4">
    <source>
        <dbReference type="ARBA" id="ARBA00022679"/>
    </source>
</evidence>
<feature type="transmembrane region" description="Helical" evidence="9">
    <location>
        <begin position="150"/>
        <end position="171"/>
    </location>
</feature>
<dbReference type="Proteomes" id="UP000216207">
    <property type="component" value="Unassembled WGS sequence"/>
</dbReference>
<sequence length="422" mass="48332">MRSKKWLTVVFIGVATALMGELRFAPFGWEFRFGMGSSTFFFLLLAFRQAPPFLTGILTGAVVVLFRVLTSTLFLEDPYSFVEVLFVHLSAMFYYWAFGLGITLLPTKLVQKNMLWFGLFVVVIDIASNLTELFARSVLQDITTLSWTDWLALLVVTVIRVYFVLGVYASIAQHKQQTILKEQKKRYETLLNVSASLFGESYYLSKVIETVENMTNRAFYLYRKLRQEQSAYHQEALQISQEIHEIKKDAQRIQAGLAKLNNHDHTFEQLNLKQLGDFAIKGNESYSFFLNKRIRFRQEITSTYLTNKHVELLSCLNNLLANAIESIDKEGTILLSIYEKNEMTYFEVTDNGAGIAEEDMHHLCEPGFTTKYREDGSPSTGIGLTHVQHIVTDLGGFLQFERSHVTKVCLVIPTKRLEGNQQ</sequence>
<evidence type="ECO:0000313" key="12">
    <source>
        <dbReference type="Proteomes" id="UP000216207"/>
    </source>
</evidence>
<dbReference type="Pfam" id="PF02518">
    <property type="entry name" value="HATPase_c"/>
    <property type="match status" value="1"/>
</dbReference>
<organism evidence="11 12">
    <name type="scientific">Shouchella clausii</name>
    <name type="common">Alkalihalobacillus clausii</name>
    <dbReference type="NCBI Taxonomy" id="79880"/>
    <lineage>
        <taxon>Bacteria</taxon>
        <taxon>Bacillati</taxon>
        <taxon>Bacillota</taxon>
        <taxon>Bacilli</taxon>
        <taxon>Bacillales</taxon>
        <taxon>Bacillaceae</taxon>
        <taxon>Shouchella</taxon>
    </lineage>
</organism>
<feature type="domain" description="Histidine kinase" evidence="10">
    <location>
        <begin position="234"/>
        <end position="416"/>
    </location>
</feature>
<feature type="transmembrane region" description="Helical" evidence="9">
    <location>
        <begin position="29"/>
        <end position="47"/>
    </location>
</feature>
<feature type="transmembrane region" description="Helical" evidence="9">
    <location>
        <begin position="114"/>
        <end position="130"/>
    </location>
</feature>
<dbReference type="InterPro" id="IPR003594">
    <property type="entry name" value="HATPase_dom"/>
</dbReference>
<evidence type="ECO:0000256" key="2">
    <source>
        <dbReference type="ARBA" id="ARBA00012438"/>
    </source>
</evidence>
<reference evidence="11 12" key="1">
    <citation type="submission" date="2017-07" db="EMBL/GenBank/DDBJ databases">
        <title>Isolation and whole genome analysis of endospore-forming bacteria from heroin.</title>
        <authorList>
            <person name="Kalinowski J."/>
            <person name="Ahrens B."/>
            <person name="Al-Dilaimi A."/>
            <person name="Winkler A."/>
            <person name="Wibberg D."/>
            <person name="Schleenbecker U."/>
            <person name="Ruckert C."/>
            <person name="Wolfel R."/>
            <person name="Grass G."/>
        </authorList>
    </citation>
    <scope>NUCLEOTIDE SEQUENCE [LARGE SCALE GENOMIC DNA]</scope>
    <source>
        <strain evidence="11 12">7539</strain>
    </source>
</reference>
<dbReference type="PANTHER" id="PTHR44936:SF9">
    <property type="entry name" value="SENSOR PROTEIN CREC"/>
    <property type="match status" value="1"/>
</dbReference>
<keyword evidence="9" id="KW-0812">Transmembrane</keyword>
<keyword evidence="6" id="KW-0418">Kinase</keyword>
<dbReference type="SMART" id="SM00387">
    <property type="entry name" value="HATPase_c"/>
    <property type="match status" value="1"/>
</dbReference>
<comment type="caution">
    <text evidence="11">The sequence shown here is derived from an EMBL/GenBank/DDBJ whole genome shotgun (WGS) entry which is preliminary data.</text>
</comment>
<dbReference type="InterPro" id="IPR036890">
    <property type="entry name" value="HATPase_C_sf"/>
</dbReference>
<feature type="transmembrane region" description="Helical" evidence="9">
    <location>
        <begin position="54"/>
        <end position="75"/>
    </location>
</feature>
<feature type="transmembrane region" description="Helical" evidence="9">
    <location>
        <begin position="81"/>
        <end position="102"/>
    </location>
</feature>
<dbReference type="PRINTS" id="PR00344">
    <property type="entry name" value="BCTRLSENSOR"/>
</dbReference>
<gene>
    <name evidence="11" type="ORF">CHH72_13765</name>
</gene>
<dbReference type="RefSeq" id="WP_095326824.1">
    <property type="nucleotide sequence ID" value="NZ_NPCC01000017.1"/>
</dbReference>
<evidence type="ECO:0000256" key="5">
    <source>
        <dbReference type="ARBA" id="ARBA00022741"/>
    </source>
</evidence>
<proteinExistence type="predicted"/>
<name>A0A268NYI8_SHOCL</name>
<keyword evidence="9" id="KW-1133">Transmembrane helix</keyword>
<evidence type="ECO:0000256" key="8">
    <source>
        <dbReference type="ARBA" id="ARBA00023012"/>
    </source>
</evidence>
<evidence type="ECO:0000256" key="6">
    <source>
        <dbReference type="ARBA" id="ARBA00022777"/>
    </source>
</evidence>
<evidence type="ECO:0000256" key="1">
    <source>
        <dbReference type="ARBA" id="ARBA00000085"/>
    </source>
</evidence>
<dbReference type="EC" id="2.7.13.3" evidence="2"/>
<dbReference type="GO" id="GO:0004673">
    <property type="term" value="F:protein histidine kinase activity"/>
    <property type="evidence" value="ECO:0007669"/>
    <property type="project" value="UniProtKB-EC"/>
</dbReference>
<dbReference type="PROSITE" id="PS50109">
    <property type="entry name" value="HIS_KIN"/>
    <property type="match status" value="1"/>
</dbReference>